<dbReference type="RefSeq" id="WP_151844785.1">
    <property type="nucleotide sequence ID" value="NZ_WBZJ01000004.1"/>
</dbReference>
<keyword evidence="2" id="KW-0012">Acyltransferase</keyword>
<dbReference type="SUPFAM" id="SSF55729">
    <property type="entry name" value="Acyl-CoA N-acyltransferases (Nat)"/>
    <property type="match status" value="1"/>
</dbReference>
<dbReference type="CDD" id="cd04301">
    <property type="entry name" value="NAT_SF"/>
    <property type="match status" value="1"/>
</dbReference>
<keyword evidence="5" id="KW-1185">Reference proteome</keyword>
<evidence type="ECO:0000259" key="3">
    <source>
        <dbReference type="PROSITE" id="PS51186"/>
    </source>
</evidence>
<dbReference type="InterPro" id="IPR000182">
    <property type="entry name" value="GNAT_dom"/>
</dbReference>
<feature type="domain" description="N-acetyltransferase" evidence="3">
    <location>
        <begin position="3"/>
        <end position="170"/>
    </location>
</feature>
<dbReference type="PANTHER" id="PTHR43420:SF51">
    <property type="entry name" value="PEPTIDYL-LYSINE N-ACETYLTRANSFERASE YIAC"/>
    <property type="match status" value="1"/>
</dbReference>
<dbReference type="PROSITE" id="PS51186">
    <property type="entry name" value="GNAT"/>
    <property type="match status" value="1"/>
</dbReference>
<dbReference type="InterPro" id="IPR016181">
    <property type="entry name" value="Acyl_CoA_acyltransferase"/>
</dbReference>
<evidence type="ECO:0000313" key="4">
    <source>
        <dbReference type="EMBL" id="KAB3519130.1"/>
    </source>
</evidence>
<evidence type="ECO:0000256" key="1">
    <source>
        <dbReference type="ARBA" id="ARBA00022679"/>
    </source>
</evidence>
<dbReference type="Pfam" id="PF00583">
    <property type="entry name" value="Acetyltransf_1"/>
    <property type="match status" value="1"/>
</dbReference>
<proteinExistence type="predicted"/>
<name>A0ABQ6VBP1_9CORY</name>
<reference evidence="4 5" key="1">
    <citation type="submission" date="2019-10" db="EMBL/GenBank/DDBJ databases">
        <title>Corynebacterium sp novel species isolated from the respiratory tract of Marmot.</title>
        <authorList>
            <person name="Zhang G."/>
        </authorList>
    </citation>
    <scope>NUCLEOTIDE SEQUENCE [LARGE SCALE GENOMIC DNA]</scope>
    <source>
        <strain evidence="4 5">336</strain>
    </source>
</reference>
<sequence>MSITFRRATNADREFIRQMNLETETWGDPTRELGENWRADEVRYVDHWSEDQGGVIAEAGVEDDDGTDTQATALGAAWLRSFTAEDPGHGFLSEEYPEVAIALSPASTGKGIGRTLMTKTLDLARELGAPGVSLCVEDGNDRAKHLYESIGFEHVRRDSTGSYFVMLYRF</sequence>
<organism evidence="4 5">
    <name type="scientific">Corynebacterium zhongnanshanii</name>
    <dbReference type="NCBI Taxonomy" id="2768834"/>
    <lineage>
        <taxon>Bacteria</taxon>
        <taxon>Bacillati</taxon>
        <taxon>Actinomycetota</taxon>
        <taxon>Actinomycetes</taxon>
        <taxon>Mycobacteriales</taxon>
        <taxon>Corynebacteriaceae</taxon>
        <taxon>Corynebacterium</taxon>
    </lineage>
</organism>
<dbReference type="EMBL" id="WBZJ01000004">
    <property type="protein sequence ID" value="KAB3519130.1"/>
    <property type="molecule type" value="Genomic_DNA"/>
</dbReference>
<dbReference type="InterPro" id="IPR050680">
    <property type="entry name" value="YpeA/RimI_acetyltransf"/>
</dbReference>
<evidence type="ECO:0000256" key="2">
    <source>
        <dbReference type="ARBA" id="ARBA00023315"/>
    </source>
</evidence>
<protein>
    <submittedName>
        <fullName evidence="4">GNAT family N-acetyltransferase</fullName>
    </submittedName>
</protein>
<dbReference type="Proteomes" id="UP000436181">
    <property type="component" value="Unassembled WGS sequence"/>
</dbReference>
<comment type="caution">
    <text evidence="4">The sequence shown here is derived from an EMBL/GenBank/DDBJ whole genome shotgun (WGS) entry which is preliminary data.</text>
</comment>
<evidence type="ECO:0000313" key="5">
    <source>
        <dbReference type="Proteomes" id="UP000436181"/>
    </source>
</evidence>
<dbReference type="Gene3D" id="3.40.630.30">
    <property type="match status" value="1"/>
</dbReference>
<accession>A0ABQ6VBP1</accession>
<dbReference type="PANTHER" id="PTHR43420">
    <property type="entry name" value="ACETYLTRANSFERASE"/>
    <property type="match status" value="1"/>
</dbReference>
<keyword evidence="1" id="KW-0808">Transferase</keyword>
<gene>
    <name evidence="4" type="ORF">F8377_08960</name>
</gene>